<reference evidence="2 3" key="1">
    <citation type="journal article" date="2007" name="Appl. Environ. Microbiol.">
        <title>Genome sequence of the cellulolytic gliding bacterium Cytophaga hutchinsonii.</title>
        <authorList>
            <person name="Xie G."/>
            <person name="Bruce D.C."/>
            <person name="Challacombe J.F."/>
            <person name="Chertkov O."/>
            <person name="Detter J.C."/>
            <person name="Gilna P."/>
            <person name="Han C.S."/>
            <person name="Lucas S."/>
            <person name="Misra M."/>
            <person name="Myers G.L."/>
            <person name="Richardson P."/>
            <person name="Tapia R."/>
            <person name="Thayer N."/>
            <person name="Thompson L.S."/>
            <person name="Brettin T.S."/>
            <person name="Henrissat B."/>
            <person name="Wilson D.B."/>
            <person name="McBride M.J."/>
        </authorList>
    </citation>
    <scope>NUCLEOTIDE SEQUENCE [LARGE SCALE GENOMIC DNA]</scope>
    <source>
        <strain evidence="3">ATCC 33406 / DSM 1761 / CIP 103989 / NBRC 15051 / NCIMB 9469 / D465</strain>
    </source>
</reference>
<evidence type="ECO:0000313" key="3">
    <source>
        <dbReference type="Proteomes" id="UP000001822"/>
    </source>
</evidence>
<sequence>MKFFSYILVFLFCLGVLGKTNLLTFIKKIKSPIELTSEADDDNKEADPEKNKDKERDVKEEREEDKNTFFFSNYIPFSVISNVSCNKHLLSLINIRFKSFSKEIDTPPPQKA</sequence>
<accession>A0A6N4SPT5</accession>
<dbReference type="OrthoDB" id="9993750at2"/>
<evidence type="ECO:0000256" key="1">
    <source>
        <dbReference type="SAM" id="MobiDB-lite"/>
    </source>
</evidence>
<dbReference type="KEGG" id="chu:CHU_1043"/>
<evidence type="ECO:0000313" key="2">
    <source>
        <dbReference type="EMBL" id="ABG58320.1"/>
    </source>
</evidence>
<protein>
    <submittedName>
        <fullName evidence="2">Uncharacterized protein</fullName>
    </submittedName>
</protein>
<dbReference type="EMBL" id="CP000383">
    <property type="protein sequence ID" value="ABG58320.1"/>
    <property type="molecule type" value="Genomic_DNA"/>
</dbReference>
<proteinExistence type="predicted"/>
<dbReference type="AlphaFoldDB" id="A0A6N4SPT5"/>
<feature type="region of interest" description="Disordered" evidence="1">
    <location>
        <begin position="37"/>
        <end position="64"/>
    </location>
</feature>
<keyword evidence="3" id="KW-1185">Reference proteome</keyword>
<feature type="compositionally biased region" description="Basic and acidic residues" evidence="1">
    <location>
        <begin position="45"/>
        <end position="64"/>
    </location>
</feature>
<gene>
    <name evidence="2" type="ordered locus">CHU_1043</name>
</gene>
<dbReference type="RefSeq" id="WP_011584435.1">
    <property type="nucleotide sequence ID" value="NZ_FPJX01000005.1"/>
</dbReference>
<name>A0A6N4SPT5_CYTH3</name>
<dbReference type="Proteomes" id="UP000001822">
    <property type="component" value="Chromosome"/>
</dbReference>
<organism evidence="2 3">
    <name type="scientific">Cytophaga hutchinsonii (strain ATCC 33406 / DSM 1761 / CIP 103989 / NBRC 15051 / NCIMB 9469 / D465)</name>
    <dbReference type="NCBI Taxonomy" id="269798"/>
    <lineage>
        <taxon>Bacteria</taxon>
        <taxon>Pseudomonadati</taxon>
        <taxon>Bacteroidota</taxon>
        <taxon>Cytophagia</taxon>
        <taxon>Cytophagales</taxon>
        <taxon>Cytophagaceae</taxon>
        <taxon>Cytophaga</taxon>
    </lineage>
</organism>